<dbReference type="EMBL" id="GBRH01238677">
    <property type="protein sequence ID" value="JAD59218.1"/>
    <property type="molecule type" value="Transcribed_RNA"/>
</dbReference>
<sequence>MRVESAGKNTLELN</sequence>
<protein>
    <submittedName>
        <fullName evidence="1">Uncharacterized protein</fullName>
    </submittedName>
</protein>
<reference evidence="1" key="1">
    <citation type="submission" date="2014-09" db="EMBL/GenBank/DDBJ databases">
        <authorList>
            <person name="Magalhaes I.L.F."/>
            <person name="Oliveira U."/>
            <person name="Santos F.R."/>
            <person name="Vidigal T.H.D.A."/>
            <person name="Brescovit A.D."/>
            <person name="Santos A.J."/>
        </authorList>
    </citation>
    <scope>NUCLEOTIDE SEQUENCE</scope>
    <source>
        <tissue evidence="1">Shoot tissue taken approximately 20 cm above the soil surface</tissue>
    </source>
</reference>
<evidence type="ECO:0000313" key="1">
    <source>
        <dbReference type="EMBL" id="JAD59218.1"/>
    </source>
</evidence>
<name>A0A0A9BAN6_ARUDO</name>
<reference evidence="1" key="2">
    <citation type="journal article" date="2015" name="Data Brief">
        <title>Shoot transcriptome of the giant reed, Arundo donax.</title>
        <authorList>
            <person name="Barrero R.A."/>
            <person name="Guerrero F.D."/>
            <person name="Moolhuijzen P."/>
            <person name="Goolsby J.A."/>
            <person name="Tidwell J."/>
            <person name="Bellgard S.E."/>
            <person name="Bellgard M.I."/>
        </authorList>
    </citation>
    <scope>NUCLEOTIDE SEQUENCE</scope>
    <source>
        <tissue evidence="1">Shoot tissue taken approximately 20 cm above the soil surface</tissue>
    </source>
</reference>
<proteinExistence type="predicted"/>
<organism evidence="1">
    <name type="scientific">Arundo donax</name>
    <name type="common">Giant reed</name>
    <name type="synonym">Donax arundinaceus</name>
    <dbReference type="NCBI Taxonomy" id="35708"/>
    <lineage>
        <taxon>Eukaryota</taxon>
        <taxon>Viridiplantae</taxon>
        <taxon>Streptophyta</taxon>
        <taxon>Embryophyta</taxon>
        <taxon>Tracheophyta</taxon>
        <taxon>Spermatophyta</taxon>
        <taxon>Magnoliopsida</taxon>
        <taxon>Liliopsida</taxon>
        <taxon>Poales</taxon>
        <taxon>Poaceae</taxon>
        <taxon>PACMAD clade</taxon>
        <taxon>Arundinoideae</taxon>
        <taxon>Arundineae</taxon>
        <taxon>Arundo</taxon>
    </lineage>
</organism>
<accession>A0A0A9BAN6</accession>